<keyword evidence="3 7" id="KW-0812">Transmembrane</keyword>
<evidence type="ECO:0000256" key="6">
    <source>
        <dbReference type="SAM" id="MobiDB-lite"/>
    </source>
</evidence>
<comment type="subcellular location">
    <subcellularLocation>
        <location evidence="1">Membrane</location>
        <topology evidence="1">Multi-pass membrane protein</topology>
    </subcellularLocation>
</comment>
<feature type="compositionally biased region" description="Low complexity" evidence="6">
    <location>
        <begin position="1410"/>
        <end position="1422"/>
    </location>
</feature>
<evidence type="ECO:0000256" key="3">
    <source>
        <dbReference type="ARBA" id="ARBA00022692"/>
    </source>
</evidence>
<evidence type="ECO:0000256" key="7">
    <source>
        <dbReference type="SAM" id="Phobius"/>
    </source>
</evidence>
<feature type="compositionally biased region" description="Basic and acidic residues" evidence="6">
    <location>
        <begin position="1062"/>
        <end position="1075"/>
    </location>
</feature>
<evidence type="ECO:0000313" key="10">
    <source>
        <dbReference type="WBParaSite" id="SSTP_0000281800.1"/>
    </source>
</evidence>
<dbReference type="PANTHER" id="PTHR23302">
    <property type="entry name" value="TRANSMEMBRANE CHANNEL-RELATED"/>
    <property type="match status" value="1"/>
</dbReference>
<dbReference type="PANTHER" id="PTHR23302:SF65">
    <property type="entry name" value="TRANSMEMBRANE CHANNEL-LIKE PROTEIN 2"/>
    <property type="match status" value="1"/>
</dbReference>
<dbReference type="AlphaFoldDB" id="A0A0K0E001"/>
<dbReference type="Proteomes" id="UP000035681">
    <property type="component" value="Unplaced"/>
</dbReference>
<feature type="compositionally biased region" description="Polar residues" evidence="6">
    <location>
        <begin position="43"/>
        <end position="53"/>
    </location>
</feature>
<feature type="transmembrane region" description="Helical" evidence="7">
    <location>
        <begin position="677"/>
        <end position="697"/>
    </location>
</feature>
<feature type="compositionally biased region" description="Basic and acidic residues" evidence="6">
    <location>
        <begin position="1165"/>
        <end position="1176"/>
    </location>
</feature>
<protein>
    <submittedName>
        <fullName evidence="10 11">TMC domain-containing protein</fullName>
    </submittedName>
</protein>
<feature type="domain" description="TMC" evidence="8">
    <location>
        <begin position="660"/>
        <end position="775"/>
    </location>
</feature>
<comment type="similarity">
    <text evidence="2">Belongs to the TMC family.</text>
</comment>
<dbReference type="WBParaSite" id="TCONS_00003263.p1">
    <property type="protein sequence ID" value="TCONS_00003263.p1"/>
    <property type="gene ID" value="XLOC_003006"/>
</dbReference>
<dbReference type="GO" id="GO:0008381">
    <property type="term" value="F:mechanosensitive monoatomic ion channel activity"/>
    <property type="evidence" value="ECO:0007669"/>
    <property type="project" value="TreeGrafter"/>
</dbReference>
<feature type="transmembrane region" description="Helical" evidence="7">
    <location>
        <begin position="405"/>
        <end position="426"/>
    </location>
</feature>
<feature type="transmembrane region" description="Helical" evidence="7">
    <location>
        <begin position="438"/>
        <end position="458"/>
    </location>
</feature>
<proteinExistence type="inferred from homology"/>
<name>A0A0K0E001_STRER</name>
<feature type="transmembrane region" description="Helical" evidence="7">
    <location>
        <begin position="840"/>
        <end position="862"/>
    </location>
</feature>
<feature type="compositionally biased region" description="Basic residues" evidence="6">
    <location>
        <begin position="897"/>
        <end position="915"/>
    </location>
</feature>
<dbReference type="InterPro" id="IPR038900">
    <property type="entry name" value="TMC"/>
</dbReference>
<feature type="compositionally biased region" description="Acidic residues" evidence="6">
    <location>
        <begin position="1177"/>
        <end position="1186"/>
    </location>
</feature>
<feature type="compositionally biased region" description="Polar residues" evidence="6">
    <location>
        <begin position="1430"/>
        <end position="1439"/>
    </location>
</feature>
<feature type="transmembrane region" description="Helical" evidence="7">
    <location>
        <begin position="218"/>
        <end position="242"/>
    </location>
</feature>
<feature type="transmembrane region" description="Helical" evidence="7">
    <location>
        <begin position="731"/>
        <end position="759"/>
    </location>
</feature>
<evidence type="ECO:0000313" key="11">
    <source>
        <dbReference type="WBParaSite" id="TCONS_00003263.p1"/>
    </source>
</evidence>
<feature type="region of interest" description="Disordered" evidence="6">
    <location>
        <begin position="41"/>
        <end position="66"/>
    </location>
</feature>
<sequence>MFQKIKTILKCNSKANEYEEVFDEADEQMYKAFEMEERRKSHISVSGSSQNQPHIGMESSEEDSSATKLARRSSVLLDLFSLFRKSSSVNQRNSYIKSGRTSISGVDNYDGEDTDDEDPTHMSKERLMEAIRQKKEIIGKVRCQPWNMKRKRRTLKVAQHHLQRQEARVSKVNLYKVEAVRIYHVAARWFENLKIYLIPWENKIKRIESHFGSVVSSYFIFLRWVLGVNIIISLIMLLFICIPEWLADNRLDVERFNKTQHIKVMPESIKKKADELSTVWDFGGYFQYSLLFYGYYSSETFFGDTVQYKVPLAYFVVNLVILAYSFFVILRKMASNARNSKMGGSKAEQYVFNWKTFTGWDYTIGNAETSSSLYMANVIKFRESIAEYNVKIKKKFAWLQLAGRILANVIIIIMLALSVWAIIAVIQIREKDTFIKQNAVSITVSFITLIFPNIFELIGKLECYHPRIALRLQLARVLFLYIANYFTLIVSLMLMLNALEERGKVTDFFFIESQYSTDSHYYENQISTPLFGEANSNKEINSSLNYQIYNRHSRDVINNTINNNITTTISPLQKIWTTVFPNFGPIAVSNPKAIISPKYTTTDGSGNKLNDKIVFESRPIGPITWENRNKTIESIVLNYTTSSGKQLFSYGQGSRHGELCWETLIGQEIMKIVNMDLIMTVFAILIIDFLRGLWVRYCNTWWCWNLECTFPEYGEFKVAENVLHLVNNQGMIWLGLFFVPMLPVINNIKLIILMYIRGWAVMTCNVPARQIFRASRSSNFYLMLLLLMLFLCTLPVGFVIASKKPSKNCGPFGNQPRFYSIIQTMMKNNLNKSLFGIVEYIMSPGIVIPIILLLMLTIYFLFALVRGLKEANTDLSEQLMHERTEEKKKIFELAGGGRRKHGKKDNNRRKSRSKNRKDQSKGKKSVLLSSDDESGNKSHSSIVKSGHNKYFIPSLGSVNEDDREADEIQQRLLQDNDYDGNGMAKDLLTVKQREFTLKEKLLICIGMADPKEIREKDLAEELEAQENYRALIAEGFNKQEMGQKGSDREINKSIAEIDDRIREERIGTPDRKSDITEYQTVEIENEEDEMDKIKSLSGDDSKMIVDFATPPSSYHEAIKNNKSDSFFNKDINYDSSTSDSNGNKKTNKESHGTHRRKKRSPKFSTPEDRITSKVSKEDDDYSDDERSDPSIKEQNIMYNQNFLTDDISNNNFSKSNNFEEIEHPLMQLSNASKNRDKLVLMTPSQRIKSDSSLVNQMLHSQDKMPSIASDNQIVYQFHQKMNNDNNNRQQINTSMYSSSSSNNDVMNSYMAAMQKPIIPPTDESYASIGGDWMKKIPSNDEKCNPIMNQSIQYYRKSGYENPIDKMSLSTELPAITVKNTTNEKNKKNEKPITSVSLNRGRTSSPDKPNFSPRFRISASPPRRISRHSQPNKQKSGSPSTRKRQYIMRVEGILTSDSEREASPGQPYWPSRGLRKNYLNGSFIKDNSSDRNKRSSSKNSRSPSLGRQTLV</sequence>
<organism evidence="10">
    <name type="scientific">Strongyloides stercoralis</name>
    <name type="common">Threadworm</name>
    <dbReference type="NCBI Taxonomy" id="6248"/>
    <lineage>
        <taxon>Eukaryota</taxon>
        <taxon>Metazoa</taxon>
        <taxon>Ecdysozoa</taxon>
        <taxon>Nematoda</taxon>
        <taxon>Chromadorea</taxon>
        <taxon>Rhabditida</taxon>
        <taxon>Tylenchina</taxon>
        <taxon>Panagrolaimomorpha</taxon>
        <taxon>Strongyloidoidea</taxon>
        <taxon>Strongyloididae</taxon>
        <taxon>Strongyloides</taxon>
    </lineage>
</organism>
<evidence type="ECO:0000256" key="1">
    <source>
        <dbReference type="ARBA" id="ARBA00004141"/>
    </source>
</evidence>
<evidence type="ECO:0000256" key="5">
    <source>
        <dbReference type="ARBA" id="ARBA00023136"/>
    </source>
</evidence>
<feature type="region of interest" description="Disordered" evidence="6">
    <location>
        <begin position="1133"/>
        <end position="1194"/>
    </location>
</feature>
<evidence type="ECO:0000256" key="2">
    <source>
        <dbReference type="ARBA" id="ARBA00006510"/>
    </source>
</evidence>
<evidence type="ECO:0000259" key="8">
    <source>
        <dbReference type="Pfam" id="PF07810"/>
    </source>
</evidence>
<evidence type="ECO:0000313" key="9">
    <source>
        <dbReference type="Proteomes" id="UP000035681"/>
    </source>
</evidence>
<feature type="transmembrane region" description="Helical" evidence="7">
    <location>
        <begin position="478"/>
        <end position="499"/>
    </location>
</feature>
<feature type="region of interest" description="Disordered" evidence="6">
    <location>
        <begin position="890"/>
        <end position="943"/>
    </location>
</feature>
<feature type="compositionally biased region" description="Basic and acidic residues" evidence="6">
    <location>
        <begin position="1381"/>
        <end position="1390"/>
    </location>
</feature>
<dbReference type="InterPro" id="IPR012496">
    <property type="entry name" value="TMC_dom"/>
</dbReference>
<feature type="region of interest" description="Disordered" evidence="6">
    <location>
        <begin position="1062"/>
        <end position="1090"/>
    </location>
</feature>
<feature type="transmembrane region" description="Helical" evidence="7">
    <location>
        <begin position="780"/>
        <end position="801"/>
    </location>
</feature>
<dbReference type="Pfam" id="PF07810">
    <property type="entry name" value="TMC"/>
    <property type="match status" value="1"/>
</dbReference>
<keyword evidence="9" id="KW-1185">Reference proteome</keyword>
<keyword evidence="5 7" id="KW-0472">Membrane</keyword>
<feature type="compositionally biased region" description="Polar residues" evidence="6">
    <location>
        <begin position="1133"/>
        <end position="1144"/>
    </location>
</feature>
<feature type="compositionally biased region" description="Polar residues" evidence="6">
    <location>
        <begin position="1391"/>
        <end position="1406"/>
    </location>
</feature>
<evidence type="ECO:0000256" key="4">
    <source>
        <dbReference type="ARBA" id="ARBA00022989"/>
    </source>
</evidence>
<dbReference type="GO" id="GO:0005886">
    <property type="term" value="C:plasma membrane"/>
    <property type="evidence" value="ECO:0007669"/>
    <property type="project" value="InterPro"/>
</dbReference>
<feature type="transmembrane region" description="Helical" evidence="7">
    <location>
        <begin position="312"/>
        <end position="330"/>
    </location>
</feature>
<feature type="region of interest" description="Disordered" evidence="6">
    <location>
        <begin position="1377"/>
        <end position="1510"/>
    </location>
</feature>
<reference evidence="10" key="1">
    <citation type="submission" date="2015-08" db="UniProtKB">
        <authorList>
            <consortium name="WormBaseParasite"/>
        </authorList>
    </citation>
    <scope>IDENTIFICATION</scope>
</reference>
<dbReference type="WBParaSite" id="SSTP_0000281800.1">
    <property type="protein sequence ID" value="SSTP_0000281800.1"/>
    <property type="gene ID" value="SSTP_0000281800"/>
</dbReference>
<accession>A0A0K0E001</accession>
<keyword evidence="4 7" id="KW-1133">Transmembrane helix</keyword>
<dbReference type="STRING" id="6248.A0A0K0E001"/>